<dbReference type="GO" id="GO:0006338">
    <property type="term" value="P:chromatin remodeling"/>
    <property type="evidence" value="ECO:0007669"/>
    <property type="project" value="TreeGrafter"/>
</dbReference>
<sequence>MHGAEIGQHKRYHCYKIRYPSPDGPFSTSDPWTLTEEHLLLYAIDDFGYGSWDDCARLVSGKTPEECRRHFETFYLGGVAGRMFFPKNKPSTAVEHPEHKNDINTQECQILLREAFKLIGFSSKRDEFEIEYDNFAEAAITLSVAHLDYETISHEMEDMDTEFKLARLDHYRRRLAERERRKRLVIDYGLIGLFSQKAISLDIIVHDSFPLAMQRGNNASIAFQKLLPFKTFREFFASLHKVNILTAEIQKLQEYRLNGLTRINEIIPFQIARSRR</sequence>
<dbReference type="InterPro" id="IPR017884">
    <property type="entry name" value="SANT_dom"/>
</dbReference>
<dbReference type="InterPro" id="IPR055141">
    <property type="entry name" value="TADA2A_B-like_dom"/>
</dbReference>
<dbReference type="GO" id="GO:0003682">
    <property type="term" value="F:chromatin binding"/>
    <property type="evidence" value="ECO:0007669"/>
    <property type="project" value="TreeGrafter"/>
</dbReference>
<organism evidence="3 4">
    <name type="scientific">Acanthosepion pharaonis</name>
    <name type="common">Pharaoh cuttlefish</name>
    <name type="synonym">Sepia pharaonis</name>
    <dbReference type="NCBI Taxonomy" id="158019"/>
    <lineage>
        <taxon>Eukaryota</taxon>
        <taxon>Metazoa</taxon>
        <taxon>Spiralia</taxon>
        <taxon>Lophotrochozoa</taxon>
        <taxon>Mollusca</taxon>
        <taxon>Cephalopoda</taxon>
        <taxon>Coleoidea</taxon>
        <taxon>Decapodiformes</taxon>
        <taxon>Sepiida</taxon>
        <taxon>Sepiina</taxon>
        <taxon>Sepiidae</taxon>
        <taxon>Acanthosepion</taxon>
    </lineage>
</organism>
<dbReference type="AlphaFoldDB" id="A0A812D9X1"/>
<reference evidence="3" key="1">
    <citation type="submission" date="2021-01" db="EMBL/GenBank/DDBJ databases">
        <authorList>
            <person name="Li R."/>
            <person name="Bekaert M."/>
        </authorList>
    </citation>
    <scope>NUCLEOTIDE SEQUENCE</scope>
    <source>
        <strain evidence="3">Farmed</strain>
    </source>
</reference>
<dbReference type="InterPro" id="IPR001005">
    <property type="entry name" value="SANT/Myb"/>
</dbReference>
<accession>A0A812D9X1</accession>
<proteinExistence type="predicted"/>
<dbReference type="Pfam" id="PF00249">
    <property type="entry name" value="Myb_DNA-binding"/>
    <property type="match status" value="1"/>
</dbReference>
<dbReference type="GO" id="GO:0005634">
    <property type="term" value="C:nucleus"/>
    <property type="evidence" value="ECO:0007669"/>
    <property type="project" value="TreeGrafter"/>
</dbReference>
<dbReference type="PANTHER" id="PTHR12374">
    <property type="entry name" value="TRANSCRIPTIONAL ADAPTOR 2 ADA2 -RELATED"/>
    <property type="match status" value="1"/>
</dbReference>
<name>A0A812D9X1_ACAPH</name>
<comment type="caution">
    <text evidence="3">The sequence shown here is derived from an EMBL/GenBank/DDBJ whole genome shotgun (WGS) entry which is preliminary data.</text>
</comment>
<protein>
    <submittedName>
        <fullName evidence="3">TADA2B</fullName>
    </submittedName>
</protein>
<dbReference type="SUPFAM" id="SSF46689">
    <property type="entry name" value="Homeodomain-like"/>
    <property type="match status" value="1"/>
</dbReference>
<dbReference type="Gene3D" id="1.10.10.60">
    <property type="entry name" value="Homeodomain-like"/>
    <property type="match status" value="1"/>
</dbReference>
<evidence type="ECO:0000259" key="1">
    <source>
        <dbReference type="PROSITE" id="PS50090"/>
    </source>
</evidence>
<dbReference type="Proteomes" id="UP000597762">
    <property type="component" value="Unassembled WGS sequence"/>
</dbReference>
<evidence type="ECO:0000313" key="4">
    <source>
        <dbReference type="Proteomes" id="UP000597762"/>
    </source>
</evidence>
<dbReference type="GO" id="GO:0006357">
    <property type="term" value="P:regulation of transcription by RNA polymerase II"/>
    <property type="evidence" value="ECO:0007669"/>
    <property type="project" value="TreeGrafter"/>
</dbReference>
<dbReference type="InterPro" id="IPR009057">
    <property type="entry name" value="Homeodomain-like_sf"/>
</dbReference>
<gene>
    <name evidence="3" type="ORF">SPHA_48541</name>
</gene>
<evidence type="ECO:0000313" key="3">
    <source>
        <dbReference type="EMBL" id="CAE1290998.1"/>
    </source>
</evidence>
<dbReference type="GO" id="GO:0070461">
    <property type="term" value="C:SAGA-type complex"/>
    <property type="evidence" value="ECO:0007669"/>
    <property type="project" value="TreeGrafter"/>
</dbReference>
<dbReference type="EMBL" id="CAHIKZ030002711">
    <property type="protein sequence ID" value="CAE1290998.1"/>
    <property type="molecule type" value="Genomic_DNA"/>
</dbReference>
<dbReference type="GO" id="GO:0003713">
    <property type="term" value="F:transcription coactivator activity"/>
    <property type="evidence" value="ECO:0007669"/>
    <property type="project" value="TreeGrafter"/>
</dbReference>
<feature type="domain" description="SANT" evidence="2">
    <location>
        <begin position="27"/>
        <end position="79"/>
    </location>
</feature>
<dbReference type="OrthoDB" id="270417at2759"/>
<dbReference type="PROSITE" id="PS51293">
    <property type="entry name" value="SANT"/>
    <property type="match status" value="1"/>
</dbReference>
<dbReference type="Pfam" id="PF22941">
    <property type="entry name" value="TADA2A-like_3rd"/>
    <property type="match status" value="1"/>
</dbReference>
<dbReference type="PANTHER" id="PTHR12374:SF63">
    <property type="entry name" value="TRANSCRIPTIONAL ADAPTER 2-BETA"/>
    <property type="match status" value="1"/>
</dbReference>
<feature type="domain" description="Myb-like" evidence="1">
    <location>
        <begin position="24"/>
        <end position="75"/>
    </location>
</feature>
<evidence type="ECO:0000259" key="2">
    <source>
        <dbReference type="PROSITE" id="PS51293"/>
    </source>
</evidence>
<dbReference type="CDD" id="cd00167">
    <property type="entry name" value="SANT"/>
    <property type="match status" value="1"/>
</dbReference>
<dbReference type="SMART" id="SM00717">
    <property type="entry name" value="SANT"/>
    <property type="match status" value="1"/>
</dbReference>
<keyword evidence="4" id="KW-1185">Reference proteome</keyword>
<dbReference type="PROSITE" id="PS50090">
    <property type="entry name" value="MYB_LIKE"/>
    <property type="match status" value="1"/>
</dbReference>